<proteinExistence type="predicted"/>
<evidence type="ECO:0000259" key="1">
    <source>
        <dbReference type="SMART" id="SM01126"/>
    </source>
</evidence>
<organism evidence="2 3">
    <name type="scientific">Peiella sedimenti</name>
    <dbReference type="NCBI Taxonomy" id="3061083"/>
    <lineage>
        <taxon>Bacteria</taxon>
        <taxon>Pseudomonadati</taxon>
        <taxon>Pseudomonadota</taxon>
        <taxon>Alphaproteobacteria</taxon>
        <taxon>Caulobacterales</taxon>
        <taxon>Caulobacteraceae</taxon>
        <taxon>Peiella</taxon>
    </lineage>
</organism>
<gene>
    <name evidence="2" type="ORF">Q0812_10450</name>
</gene>
<dbReference type="RefSeq" id="WP_302110277.1">
    <property type="nucleotide sequence ID" value="NZ_JAUKTR010000004.1"/>
</dbReference>
<evidence type="ECO:0000313" key="3">
    <source>
        <dbReference type="Proteomes" id="UP001169063"/>
    </source>
</evidence>
<accession>A0ABT8SMP2</accession>
<dbReference type="PANTHER" id="PTHR47163:SF2">
    <property type="entry name" value="SI:DKEY-17M8.2"/>
    <property type="match status" value="1"/>
</dbReference>
<dbReference type="InterPro" id="IPR053164">
    <property type="entry name" value="IS1016-like_transposase"/>
</dbReference>
<sequence>MSVLSKPYFHDEAEAFRFVEGIIWGGSPVCPHCGCSGRTYELKGVRSKPSKKNPEGVVRHGLKKCGDCRQQFTVRVGTIFEESHLPLHKWLQAVYLMCASKKGVSAKQLERTLEVTYKTAWFLAHRIREAMRSGELDPFGTNGGGVEVDETYIGIDPDNAPWGRQKVRTPQKMKVLTLVDRNTGRARSTVLDDATIAQIKPVLEANLAREAVLLTDDHVLYRRIGQKFAAHGVVNHSRKEYVHPENPFIHTNTIEGYFSIFKRGMKGIYQHCAKKHLHRYMAEFDFRYSNRSATGCEDVERMQRAVAGVVGKRLTYRPTHI</sequence>
<dbReference type="Proteomes" id="UP001169063">
    <property type="component" value="Unassembled WGS sequence"/>
</dbReference>
<dbReference type="SMART" id="SM01126">
    <property type="entry name" value="DDE_Tnp_IS1595"/>
    <property type="match status" value="1"/>
</dbReference>
<dbReference type="PANTHER" id="PTHR47163">
    <property type="entry name" value="DDE_TNP_IS1595 DOMAIN-CONTAINING PROTEIN"/>
    <property type="match status" value="1"/>
</dbReference>
<dbReference type="Pfam" id="PF12760">
    <property type="entry name" value="Zn_ribbon_IS1595"/>
    <property type="match status" value="1"/>
</dbReference>
<keyword evidence="3" id="KW-1185">Reference proteome</keyword>
<dbReference type="NCBIfam" id="NF033547">
    <property type="entry name" value="transpos_IS1595"/>
    <property type="match status" value="1"/>
</dbReference>
<dbReference type="InterPro" id="IPR024442">
    <property type="entry name" value="Transposase_Zn_ribbon"/>
</dbReference>
<dbReference type="EMBL" id="JAUKTR010000004">
    <property type="protein sequence ID" value="MDO1559845.1"/>
    <property type="molecule type" value="Genomic_DNA"/>
</dbReference>
<name>A0ABT8SMP2_9CAUL</name>
<comment type="caution">
    <text evidence="2">The sequence shown here is derived from an EMBL/GenBank/DDBJ whole genome shotgun (WGS) entry which is preliminary data.</text>
</comment>
<reference evidence="2" key="1">
    <citation type="submission" date="2023-07" db="EMBL/GenBank/DDBJ databases">
        <title>Brevundimonas soil sp. nov., isolated from the soil of chemical plant.</title>
        <authorList>
            <person name="Wu N."/>
        </authorList>
    </citation>
    <scope>NUCLEOTIDE SEQUENCE</scope>
    <source>
        <strain evidence="2">XZ-24</strain>
    </source>
</reference>
<dbReference type="InterPro" id="IPR024445">
    <property type="entry name" value="Tnp_ISXO2-like"/>
</dbReference>
<evidence type="ECO:0000313" key="2">
    <source>
        <dbReference type="EMBL" id="MDO1559845.1"/>
    </source>
</evidence>
<protein>
    <submittedName>
        <fullName evidence="2">IS1595 family transposase</fullName>
    </submittedName>
</protein>
<dbReference type="Pfam" id="PF12762">
    <property type="entry name" value="DDE_Tnp_IS1595"/>
    <property type="match status" value="1"/>
</dbReference>
<feature type="domain" description="ISXO2-like transposase" evidence="1">
    <location>
        <begin position="138"/>
        <end position="289"/>
    </location>
</feature>